<feature type="signal peptide" evidence="2">
    <location>
        <begin position="1"/>
        <end position="26"/>
    </location>
</feature>
<keyword evidence="2" id="KW-0732">Signal</keyword>
<dbReference type="EMBL" id="JAFEKC020000008">
    <property type="protein sequence ID" value="KAK0513269.1"/>
    <property type="molecule type" value="Genomic_DNA"/>
</dbReference>
<dbReference type="Proteomes" id="UP001166286">
    <property type="component" value="Unassembled WGS sequence"/>
</dbReference>
<evidence type="ECO:0000313" key="3">
    <source>
        <dbReference type="EMBL" id="KAK0513269.1"/>
    </source>
</evidence>
<feature type="region of interest" description="Disordered" evidence="1">
    <location>
        <begin position="347"/>
        <end position="367"/>
    </location>
</feature>
<evidence type="ECO:0000256" key="2">
    <source>
        <dbReference type="SAM" id="SignalP"/>
    </source>
</evidence>
<dbReference type="PANTHER" id="PTHR14905">
    <property type="entry name" value="NG37"/>
    <property type="match status" value="1"/>
</dbReference>
<sequence>MSTTPCPSLVSYIILLCLCLVSPAAAFGAGNIPTSSGLFGFNGRHGDIATMLLSVSLTAATASAKMKNLDMKRVYFGNWLRDYSQIMDVKPLKLIPEEVLRAIVSILGFMEFGFATREFDITRARLGVYRQEEHIDNPTGFSSEARAVDSRLRGPVDPIELEIDLNTGMKNYIANEAVTTTTGQRIATSSAYIRQELELAIKEGRQGKNDENRKYEAFRHLGAALHTLEDFSAHSNYVELCLLLHGKRNPEKSLDQVFAYIGDKTHIQTRAGPAPPLVTGSFGPLDIVESLLGEVDDKMVTGKLSELSQRLPRGGDVSSAVAALQTALNTGKILGLQLPGDLSQKVESLKSSPASKSDQGSTWEEVNRNPSGIWDAIEPFFRVRDDLVKWLQETAPDLGIFTEAVAKISAEIDKMVFAALASVVGPILGDVRQQLEIEKEQLLKEEKASLKNPENDIFSLSDKATNPSHSQISKDHFDSVLNIPAAQVAALVTAIATSEVISCWNDPSIDANQAIANILKALHHPFYIDFNNPNKLQKSMFDIVTRWWDDKSPDQQNTLRDLLKKSTIESGRNKFLILNPEEWHNQRTFGKRPEEEKSLVDSLIDNITDAVKKGVVDISQPVLDQITNTIQAIPTPDIPNPVDLALSMVPAAIPAAQLFQGISQQAIMAAPTMGNPLKDVITVALNPIRDVVPAPLAPVISSIGSAWSRMWS</sequence>
<evidence type="ECO:0000313" key="4">
    <source>
        <dbReference type="Proteomes" id="UP001166286"/>
    </source>
</evidence>
<dbReference type="InterPro" id="IPR010816">
    <property type="entry name" value="Het-C"/>
</dbReference>
<keyword evidence="4" id="KW-1185">Reference proteome</keyword>
<proteinExistence type="predicted"/>
<gene>
    <name evidence="3" type="ORF">JMJ35_004255</name>
</gene>
<dbReference type="PANTHER" id="PTHR14905:SF7">
    <property type="entry name" value="VON WILLEBRAND FACTOR A DOMAIN-CONTAINING PROTEIN 7"/>
    <property type="match status" value="1"/>
</dbReference>
<accession>A0AA39V5Z4</accession>
<organism evidence="3 4">
    <name type="scientific">Cladonia borealis</name>
    <dbReference type="NCBI Taxonomy" id="184061"/>
    <lineage>
        <taxon>Eukaryota</taxon>
        <taxon>Fungi</taxon>
        <taxon>Dikarya</taxon>
        <taxon>Ascomycota</taxon>
        <taxon>Pezizomycotina</taxon>
        <taxon>Lecanoromycetes</taxon>
        <taxon>OSLEUM clade</taxon>
        <taxon>Lecanoromycetidae</taxon>
        <taxon>Lecanorales</taxon>
        <taxon>Lecanorineae</taxon>
        <taxon>Cladoniaceae</taxon>
        <taxon>Cladonia</taxon>
    </lineage>
</organism>
<dbReference type="InterPro" id="IPR052577">
    <property type="entry name" value="VWA7"/>
</dbReference>
<dbReference type="AlphaFoldDB" id="A0AA39V5Z4"/>
<dbReference type="Pfam" id="PF07217">
    <property type="entry name" value="Het-C"/>
    <property type="match status" value="1"/>
</dbReference>
<name>A0AA39V5Z4_9LECA</name>
<protein>
    <submittedName>
        <fullName evidence="3">Uncharacterized protein</fullName>
    </submittedName>
</protein>
<comment type="caution">
    <text evidence="3">The sequence shown here is derived from an EMBL/GenBank/DDBJ whole genome shotgun (WGS) entry which is preliminary data.</text>
</comment>
<reference evidence="3" key="1">
    <citation type="submission" date="2023-03" db="EMBL/GenBank/DDBJ databases">
        <title>Complete genome of Cladonia borealis.</title>
        <authorList>
            <person name="Park H."/>
        </authorList>
    </citation>
    <scope>NUCLEOTIDE SEQUENCE</scope>
    <source>
        <strain evidence="3">ANT050790</strain>
    </source>
</reference>
<feature type="chain" id="PRO_5041361417" evidence="2">
    <location>
        <begin position="27"/>
        <end position="712"/>
    </location>
</feature>
<evidence type="ECO:0000256" key="1">
    <source>
        <dbReference type="SAM" id="MobiDB-lite"/>
    </source>
</evidence>